<protein>
    <submittedName>
        <fullName evidence="1">Uncharacterized protein</fullName>
    </submittedName>
</protein>
<proteinExistence type="predicted"/>
<evidence type="ECO:0000313" key="2">
    <source>
        <dbReference type="Proteomes" id="UP000491168"/>
    </source>
</evidence>
<dbReference type="AlphaFoldDB" id="A0A6A1K0N6"/>
<name>A0A6A1K0N6_9BACE</name>
<evidence type="ECO:0000313" key="1">
    <source>
        <dbReference type="EMBL" id="KAA5486377.1"/>
    </source>
</evidence>
<sequence length="90" mass="10838">MMKFIYKSNLRHEHMPEWLKYITDITLEEINEFFPNGSAFEFDYLKWAIDDDLKSLPVKSEVSTELVTEEEQRVIFIKRSGRILVSIYFK</sequence>
<gene>
    <name evidence="1" type="ORF">F2Y35_21225</name>
</gene>
<organism evidence="1 2">
    <name type="scientific">Bacteroides caccae</name>
    <dbReference type="NCBI Taxonomy" id="47678"/>
    <lineage>
        <taxon>Bacteria</taxon>
        <taxon>Pseudomonadati</taxon>
        <taxon>Bacteroidota</taxon>
        <taxon>Bacteroidia</taxon>
        <taxon>Bacteroidales</taxon>
        <taxon>Bacteroidaceae</taxon>
        <taxon>Bacteroides</taxon>
    </lineage>
</organism>
<dbReference type="EMBL" id="VVYF01000029">
    <property type="protein sequence ID" value="KAA5486377.1"/>
    <property type="molecule type" value="Genomic_DNA"/>
</dbReference>
<accession>A0A6A1K0N6</accession>
<reference evidence="1 2" key="1">
    <citation type="journal article" date="2019" name="Nat. Med.">
        <title>A library of human gut bacterial isolates paired with longitudinal multiomics data enables mechanistic microbiome research.</title>
        <authorList>
            <person name="Poyet M."/>
            <person name="Groussin M."/>
            <person name="Gibbons S.M."/>
            <person name="Avila-Pacheco J."/>
            <person name="Jiang X."/>
            <person name="Kearney S.M."/>
            <person name="Perrotta A.R."/>
            <person name="Berdy B."/>
            <person name="Zhao S."/>
            <person name="Lieberman T.D."/>
            <person name="Swanson P.K."/>
            <person name="Smith M."/>
            <person name="Roesemann S."/>
            <person name="Alexander J.E."/>
            <person name="Rich S.A."/>
            <person name="Livny J."/>
            <person name="Vlamakis H."/>
            <person name="Clish C."/>
            <person name="Bullock K."/>
            <person name="Deik A."/>
            <person name="Scott J."/>
            <person name="Pierce K.A."/>
            <person name="Xavier R.J."/>
            <person name="Alm E.J."/>
        </authorList>
    </citation>
    <scope>NUCLEOTIDE SEQUENCE [LARGE SCALE GENOMIC DNA]</scope>
    <source>
        <strain evidence="1 2">BIOML-A21</strain>
    </source>
</reference>
<comment type="caution">
    <text evidence="1">The sequence shown here is derived from an EMBL/GenBank/DDBJ whole genome shotgun (WGS) entry which is preliminary data.</text>
</comment>
<dbReference type="Proteomes" id="UP000491168">
    <property type="component" value="Unassembled WGS sequence"/>
</dbReference>